<dbReference type="InterPro" id="IPR050315">
    <property type="entry name" value="FAD-oxidoreductase_2"/>
</dbReference>
<evidence type="ECO:0000259" key="5">
    <source>
        <dbReference type="Pfam" id="PF00890"/>
    </source>
</evidence>
<keyword evidence="4" id="KW-0560">Oxidoreductase</keyword>
<dbReference type="EMBL" id="QVLS01000008">
    <property type="protein sequence ID" value="RFP77948.1"/>
    <property type="molecule type" value="Genomic_DNA"/>
</dbReference>
<dbReference type="InterPro" id="IPR027477">
    <property type="entry name" value="Succ_DH/fumarate_Rdtase_cat_sf"/>
</dbReference>
<dbReference type="RefSeq" id="WP_116959794.1">
    <property type="nucleotide sequence ID" value="NZ_QVLS01000008.1"/>
</dbReference>
<keyword evidence="2" id="KW-0285">Flavoprotein</keyword>
<sequence>MEIIECDVLVAGSGAAGLTAAFTAADSGLDVLVVEKEAFFGGTTAYSAGVIWIPGNRLARESGLKDSPQDALTYMKEEAGEFFDEAKARAFVEQAPRMLDHMLARSHVRYQLIPNWADYHPLRPGASSGGRSLLPEPFDGRRLGERFRELRVPIATMMLFGGMSVSRADIPHLFNATRSPRSGLHVLRMLARYARDRLSWSRGTAIANGNALVARLALSLFEKNVPLWTNTPLIRLTERDGRITGGLVRRNGRAVEIVARRGVVLASGGFPRHEAWRRERYPHVAAGKNHVSLAPPGNTGDGAQLAQAHGAGFSRGASNPAAWTPVSQLPNGDGTFTPYPHFIDRCKPGFIAVDRRGRRFANEADSYHDFVPAMVKACADDERVESFLLCDHATIRRYGMGVVPPFPMPIGRYIEQGYLVRGDSIADLAQRLGIEPRALEATVSRYNGFARDGVDQDFGKGSNVYNHFGGDPTRRPNPNLAPIEHGPFYAVRLEPSDLGTFQGLRTDAHARVLHEADGAPIAGLYAVGNDMASVMGGAYPGAGITIGPAMTFAYIAAQHLAGDARS</sequence>
<name>A0A372EHL8_9BURK</name>
<keyword evidence="3" id="KW-0274">FAD</keyword>
<evidence type="ECO:0000256" key="2">
    <source>
        <dbReference type="ARBA" id="ARBA00022630"/>
    </source>
</evidence>
<dbReference type="Gene3D" id="3.50.50.60">
    <property type="entry name" value="FAD/NAD(P)-binding domain"/>
    <property type="match status" value="2"/>
</dbReference>
<reference evidence="6 7" key="1">
    <citation type="submission" date="2018-08" db="EMBL/GenBank/DDBJ databases">
        <title>Hydrogenophaga sp. LA-38 isolated from sludge.</title>
        <authorList>
            <person name="Im W.-T."/>
        </authorList>
    </citation>
    <scope>NUCLEOTIDE SEQUENCE [LARGE SCALE GENOMIC DNA]</scope>
    <source>
        <strain evidence="6 7">LA-38</strain>
    </source>
</reference>
<dbReference type="AlphaFoldDB" id="A0A372EHL8"/>
<evidence type="ECO:0000256" key="3">
    <source>
        <dbReference type="ARBA" id="ARBA00022827"/>
    </source>
</evidence>
<evidence type="ECO:0000256" key="4">
    <source>
        <dbReference type="ARBA" id="ARBA00023002"/>
    </source>
</evidence>
<feature type="domain" description="FAD-dependent oxidoreductase 2 FAD-binding" evidence="5">
    <location>
        <begin position="7"/>
        <end position="546"/>
    </location>
</feature>
<dbReference type="SUPFAM" id="SSF56425">
    <property type="entry name" value="Succinate dehydrogenase/fumarate reductase flavoprotein, catalytic domain"/>
    <property type="match status" value="1"/>
</dbReference>
<dbReference type="GO" id="GO:0016491">
    <property type="term" value="F:oxidoreductase activity"/>
    <property type="evidence" value="ECO:0007669"/>
    <property type="project" value="UniProtKB-KW"/>
</dbReference>
<protein>
    <submittedName>
        <fullName evidence="6">FAD-dependent oxidoreductase</fullName>
    </submittedName>
</protein>
<proteinExistence type="predicted"/>
<evidence type="ECO:0000313" key="7">
    <source>
        <dbReference type="Proteomes" id="UP000261931"/>
    </source>
</evidence>
<dbReference type="InterPro" id="IPR036188">
    <property type="entry name" value="FAD/NAD-bd_sf"/>
</dbReference>
<dbReference type="Pfam" id="PF00890">
    <property type="entry name" value="FAD_binding_2"/>
    <property type="match status" value="1"/>
</dbReference>
<dbReference type="PRINTS" id="PR00411">
    <property type="entry name" value="PNDRDTASEI"/>
</dbReference>
<dbReference type="InterPro" id="IPR003953">
    <property type="entry name" value="FAD-dep_OxRdtase_2_FAD-bd"/>
</dbReference>
<dbReference type="PANTHER" id="PTHR43400">
    <property type="entry name" value="FUMARATE REDUCTASE"/>
    <property type="match status" value="1"/>
</dbReference>
<comment type="cofactor">
    <cofactor evidence="1">
        <name>FAD</name>
        <dbReference type="ChEBI" id="CHEBI:57692"/>
    </cofactor>
</comment>
<dbReference type="PANTHER" id="PTHR43400:SF10">
    <property type="entry name" value="3-OXOSTEROID 1-DEHYDROGENASE"/>
    <property type="match status" value="1"/>
</dbReference>
<dbReference type="NCBIfam" id="NF004789">
    <property type="entry name" value="PRK06134.1"/>
    <property type="match status" value="1"/>
</dbReference>
<organism evidence="6 7">
    <name type="scientific">Hydrogenophaga borbori</name>
    <dbReference type="NCBI Taxonomy" id="2294117"/>
    <lineage>
        <taxon>Bacteria</taxon>
        <taxon>Pseudomonadati</taxon>
        <taxon>Pseudomonadota</taxon>
        <taxon>Betaproteobacteria</taxon>
        <taxon>Burkholderiales</taxon>
        <taxon>Comamonadaceae</taxon>
        <taxon>Hydrogenophaga</taxon>
    </lineage>
</organism>
<comment type="caution">
    <text evidence="6">The sequence shown here is derived from an EMBL/GenBank/DDBJ whole genome shotgun (WGS) entry which is preliminary data.</text>
</comment>
<dbReference type="GO" id="GO:0008202">
    <property type="term" value="P:steroid metabolic process"/>
    <property type="evidence" value="ECO:0007669"/>
    <property type="project" value="UniProtKB-ARBA"/>
</dbReference>
<gene>
    <name evidence="6" type="ORF">DY262_14485</name>
</gene>
<keyword evidence="7" id="KW-1185">Reference proteome</keyword>
<evidence type="ECO:0000313" key="6">
    <source>
        <dbReference type="EMBL" id="RFP77948.1"/>
    </source>
</evidence>
<evidence type="ECO:0000256" key="1">
    <source>
        <dbReference type="ARBA" id="ARBA00001974"/>
    </source>
</evidence>
<dbReference type="Proteomes" id="UP000261931">
    <property type="component" value="Unassembled WGS sequence"/>
</dbReference>
<dbReference type="SUPFAM" id="SSF51905">
    <property type="entry name" value="FAD/NAD(P)-binding domain"/>
    <property type="match status" value="1"/>
</dbReference>
<accession>A0A372EHL8</accession>